<proteinExistence type="predicted"/>
<evidence type="ECO:0000313" key="2">
    <source>
        <dbReference type="Proteomes" id="UP001551695"/>
    </source>
</evidence>
<organism evidence="1 2">
    <name type="scientific">Nocardia aurea</name>
    <dbReference type="NCBI Taxonomy" id="2144174"/>
    <lineage>
        <taxon>Bacteria</taxon>
        <taxon>Bacillati</taxon>
        <taxon>Actinomycetota</taxon>
        <taxon>Actinomycetes</taxon>
        <taxon>Mycobacteriales</taxon>
        <taxon>Nocardiaceae</taxon>
        <taxon>Nocardia</taxon>
    </lineage>
</organism>
<dbReference type="RefSeq" id="WP_232839762.1">
    <property type="nucleotide sequence ID" value="NZ_JBEXKW010000002.1"/>
</dbReference>
<gene>
    <name evidence="1" type="ORF">AB0I48_07855</name>
</gene>
<keyword evidence="2" id="KW-1185">Reference proteome</keyword>
<accession>A0ABV3FPV7</accession>
<evidence type="ECO:0000313" key="1">
    <source>
        <dbReference type="EMBL" id="MEV0707458.1"/>
    </source>
</evidence>
<comment type="caution">
    <text evidence="1">The sequence shown here is derived from an EMBL/GenBank/DDBJ whole genome shotgun (WGS) entry which is preliminary data.</text>
</comment>
<evidence type="ECO:0008006" key="3">
    <source>
        <dbReference type="Google" id="ProtNLM"/>
    </source>
</evidence>
<protein>
    <recommendedName>
        <fullName evidence="3">Tetratricopeptide repeat protein</fullName>
    </recommendedName>
</protein>
<reference evidence="1 2" key="1">
    <citation type="submission" date="2024-06" db="EMBL/GenBank/DDBJ databases">
        <title>The Natural Products Discovery Center: Release of the First 8490 Sequenced Strains for Exploring Actinobacteria Biosynthetic Diversity.</title>
        <authorList>
            <person name="Kalkreuter E."/>
            <person name="Kautsar S.A."/>
            <person name="Yang D."/>
            <person name="Bader C.D."/>
            <person name="Teijaro C.N."/>
            <person name="Fluegel L."/>
            <person name="Davis C.M."/>
            <person name="Simpson J.R."/>
            <person name="Lauterbach L."/>
            <person name="Steele A.D."/>
            <person name="Gui C."/>
            <person name="Meng S."/>
            <person name="Li G."/>
            <person name="Viehrig K."/>
            <person name="Ye F."/>
            <person name="Su P."/>
            <person name="Kiefer A.F."/>
            <person name="Nichols A."/>
            <person name="Cepeda A.J."/>
            <person name="Yan W."/>
            <person name="Fan B."/>
            <person name="Jiang Y."/>
            <person name="Adhikari A."/>
            <person name="Zheng C.-J."/>
            <person name="Schuster L."/>
            <person name="Cowan T.M."/>
            <person name="Smanski M.J."/>
            <person name="Chevrette M.G."/>
            <person name="De Carvalho L.P.S."/>
            <person name="Shen B."/>
        </authorList>
    </citation>
    <scope>NUCLEOTIDE SEQUENCE [LARGE SCALE GENOMIC DNA]</scope>
    <source>
        <strain evidence="1 2">NPDC050403</strain>
    </source>
</reference>
<name>A0ABV3FPV7_9NOCA</name>
<sequence length="509" mass="55301">MRKVMRELEIAMELSAIERRAAVDRSTARDRSAESELALAATLCELAKALLATRTNGAPRDRTADAIAPAQEAVGIRLHWLANGQVTARHAGDVQEALRVFEQATRQTGHRELAVSTIRNACHTYRQVAQQYPHVAGTCADGLGKCGVWLGRLDQDSAVAATADAARIRADLAGATPELAGKYLASLSTLLRTLMVGRSRKQAISMYRERYSSFTPMSLQIRLRACAVNDLDLTPKSLAALLELECRTLEQAGRVTQQQILRKTSGDLSTVEEINWRLALVGMRPLTPGSDPEPPSMPVEIGATFGAIGVRCPDRDAIAKIKAAITVAYGTDDVQPVDNATYSAEASESAIGAAELNTASTLGEDVVVIEMSDGGWITVMSLNWELTPVGKHPLALRLSQDWPVITVNATENLSYELCRYDGGKPTEYAALGRPPGSATLDEPLRPLDFEWLSAYGAHFATENKLRVAFGNTKSFANLTYLPEAGIRQIRKTVPLIDHDHVLFFRKSPS</sequence>
<dbReference type="Proteomes" id="UP001551695">
    <property type="component" value="Unassembled WGS sequence"/>
</dbReference>
<dbReference type="EMBL" id="JBFAKC010000003">
    <property type="protein sequence ID" value="MEV0707458.1"/>
    <property type="molecule type" value="Genomic_DNA"/>
</dbReference>